<dbReference type="InterPro" id="IPR027417">
    <property type="entry name" value="P-loop_NTPase"/>
</dbReference>
<dbReference type="InterPro" id="IPR007111">
    <property type="entry name" value="NACHT_NTPase"/>
</dbReference>
<evidence type="ECO:0000259" key="6">
    <source>
        <dbReference type="PROSITE" id="PS50837"/>
    </source>
</evidence>
<dbReference type="Pfam" id="PF00400">
    <property type="entry name" value="WD40"/>
    <property type="match status" value="1"/>
</dbReference>
<dbReference type="GO" id="GO:0000502">
    <property type="term" value="C:proteasome complex"/>
    <property type="evidence" value="ECO:0007669"/>
    <property type="project" value="UniProtKB-KW"/>
</dbReference>
<protein>
    <recommendedName>
        <fullName evidence="6">NACHT domain-containing protein</fullName>
    </recommendedName>
</protein>
<reference evidence="7 8" key="1">
    <citation type="submission" date="2019-07" db="EMBL/GenBank/DDBJ databases">
        <title>New species of Amycolatopsis and Streptomyces.</title>
        <authorList>
            <person name="Duangmal K."/>
            <person name="Teo W.F.A."/>
            <person name="Lipun K."/>
        </authorList>
    </citation>
    <scope>NUCLEOTIDE SEQUENCE [LARGE SCALE GENOMIC DNA]</scope>
    <source>
        <strain evidence="7 8">NBRC 109810</strain>
    </source>
</reference>
<dbReference type="InterPro" id="IPR049052">
    <property type="entry name" value="nSTAND1"/>
</dbReference>
<dbReference type="InterPro" id="IPR011600">
    <property type="entry name" value="Pept_C14_caspase"/>
</dbReference>
<keyword evidence="1" id="KW-0853">WD repeat</keyword>
<dbReference type="SUPFAM" id="SSF50998">
    <property type="entry name" value="Quinoprotein alcohol dehydrogenase-like"/>
    <property type="match status" value="2"/>
</dbReference>
<name>A0A5N8VD33_9ACTN</name>
<accession>A0A5N8VD33</accession>
<dbReference type="SUPFAM" id="SSF52540">
    <property type="entry name" value="P-loop containing nucleoside triphosphate hydrolases"/>
    <property type="match status" value="1"/>
</dbReference>
<evidence type="ECO:0000256" key="4">
    <source>
        <dbReference type="ARBA" id="ARBA00038321"/>
    </source>
</evidence>
<feature type="domain" description="NACHT" evidence="6">
    <location>
        <begin position="336"/>
        <end position="466"/>
    </location>
</feature>
<evidence type="ECO:0000256" key="5">
    <source>
        <dbReference type="SAM" id="MobiDB-lite"/>
    </source>
</evidence>
<organism evidence="7 8">
    <name type="scientific">Streptomyces adustus</name>
    <dbReference type="NCBI Taxonomy" id="1609272"/>
    <lineage>
        <taxon>Bacteria</taxon>
        <taxon>Bacillati</taxon>
        <taxon>Actinomycetota</taxon>
        <taxon>Actinomycetes</taxon>
        <taxon>Kitasatosporales</taxon>
        <taxon>Streptomycetaceae</taxon>
        <taxon>Streptomyces</taxon>
    </lineage>
</organism>
<dbReference type="Gene3D" id="2.130.10.10">
    <property type="entry name" value="YVTN repeat-like/Quinoprotein amine dehydrogenase"/>
    <property type="match status" value="4"/>
</dbReference>
<dbReference type="InterPro" id="IPR029030">
    <property type="entry name" value="Caspase-like_dom_sf"/>
</dbReference>
<dbReference type="Pfam" id="PF00656">
    <property type="entry name" value="Peptidase_C14"/>
    <property type="match status" value="1"/>
</dbReference>
<evidence type="ECO:0000256" key="1">
    <source>
        <dbReference type="ARBA" id="ARBA00022574"/>
    </source>
</evidence>
<evidence type="ECO:0000256" key="2">
    <source>
        <dbReference type="ARBA" id="ARBA00022737"/>
    </source>
</evidence>
<dbReference type="SUPFAM" id="SSF52129">
    <property type="entry name" value="Caspase-like"/>
    <property type="match status" value="1"/>
</dbReference>
<dbReference type="GO" id="GO:0004197">
    <property type="term" value="F:cysteine-type endopeptidase activity"/>
    <property type="evidence" value="ECO:0007669"/>
    <property type="project" value="InterPro"/>
</dbReference>
<dbReference type="Proteomes" id="UP000325849">
    <property type="component" value="Unassembled WGS sequence"/>
</dbReference>
<dbReference type="RefSeq" id="WP_152889251.1">
    <property type="nucleotide sequence ID" value="NZ_VJZD01000067.1"/>
</dbReference>
<sequence length="1810" mass="195650">MDAARDPAEARASAGGARTARRFLITAAVTEVRAHPEAERPELADDVRRIEELFLGELGYRRGTDLGGNPTRARLVDALRTFAVAPDRGPEDYVVLYLAAHGVTAEHSGRHYLLLHDSDARDLRGTALPTEDLVAQLWEDTAVERLLVLIDACYAEEGADRALRGALEARRFREPVTEHGNTGLVLVSSSRRKEETYTGALSAAFDRAVRRQAVVGHVPAHISLEHVMAAIHSDCEVPRAQRPVWSLAHATGDIPAFLPNPRHLPGSAGLKLEEIDRIVALGASERQARERDLQGFFLPRARGTDVPSEDVWDFTGRHVALGDVTTWLDPRRADERLCVVTGDPGSGKSSLLGMVAVLTDPERSAAVPRDGLPLLLPSPGDVDVRINASHLSTRQLLDALSAAADCAADSLGALTAQLQTRSKPLVVLVDSLDEALAPHEAVDELLAPLTDSRRRVPFRLLVGARPHVAARFLAEAPRIDLDSERYGDPAAVRAYTRKLLCTPGSTLRAAERALVDAIAEAVADAAGRSFLVARITARTLAREPRPPDPYDQRWRDELPRLPGEAMERDLVQRLGRLAGRARELLLPLAYAQGVGLPWAGVWPRLASALSGGDYGDEDIVWLSKAAGSYVVESAEAGGSVYRVYHRALIEYLREGRDAEAVQRTVTEVLREIEHPYARRYLALHAGEGGVLDPLIQDAGFVLRAEPGRLLASLPRLRTREGRRAGQAIRDAERELREHEGRGPDPQARARLRLAAVCRKAEALAVSCDEGEPLPWRARWAAWNPHEGRRRYDGMSIGTGRGLVVPSEHGGRFLDLARPTGSAWIHLDDGGTQGMSANRASAQWYLRTLDSVPQVPYAAVAMNDVQHLVLEKDRLERKQYARLLHIWQDTRRATWLLQPSRVDTDPELRLLEVPDRSAVLAGPDGEPWKAALLFRTGRLAGHLLLYRLDSTLGYPALTRRQRKELWKWQVEEWQERADWRTADCELVLPPGEKGSCVSTCAAPRGLPTGSLLLGYEDGRVVEFSVQAGKAVAEAVTGHQGQVTDIVTVHGHPLGSLVVTAGLDRTVRLSSLTTGAPVRTLLTGTSVIASLAVHRVGRQWIVAMATADGQLHRVDLDSGRPIGLPLRVDRGRTVRVATFDMGSTACVSVQGDIRGLQLYDLVSGDRLGGQVLDHAATALCRIGDTVCVGGTDGVLRLWPTSHVADSEHLTAHEGQVLAVGEIRGPGGVPAVVSVGADHDIRCWDLARPHELWRRRHVVDPGLWEDPLISCAVVGRTADGRAYVATGEYGGRVKILVLDGGVPCAEQEFTVPDTVLALTVGRVRGRDVLAAGTSTGRVVCWDVGAGCMYGYGPLPGTAAWTTALALAPDGSGRLAVGCLDGTVREWSLPACRPVGSVRTAHRGAVRALAYGRKGLVSCGGDARLIGYDEGWEHRMPDPVASLHRLDDGLLCGDDRGRIWWLRERPEGYQVVEALDAVRPVTALAAAPVDGELVVVTGGDGSLQVREASHGTQVQSLRPLDESGVEQLAVVPWATPGGGSRPRLFARGGQGLLQYWDLAKGGPVPSVGEQLAHVVPQERGGVLATVPSGRSDGDETLLSLGMDKTQGRLVVGEVARGTLAAGAWGIEERDMPDLDPVRVARCAGRVLVFVPLPFDEDMLGVFDTRGHRWAVLRMRGWQAGVFALPGPDGDALLLIGDDRTRIVSWEALRTRFGPVGEPPKRYRRFAVRGRSYGRTAPEVPVVHEHETSLSPEFCALLPGGESYAVADGACLAVLGTRSGEILRRLVLPSPCTALTTGPRGELVVGTGNGTVLFD</sequence>
<comment type="caution">
    <text evidence="7">The sequence shown here is derived from an EMBL/GenBank/DDBJ whole genome shotgun (WGS) entry which is preliminary data.</text>
</comment>
<gene>
    <name evidence="7" type="ORF">FNH09_18440</name>
</gene>
<dbReference type="Pfam" id="PF20703">
    <property type="entry name" value="nSTAND1"/>
    <property type="match status" value="1"/>
</dbReference>
<proteinExistence type="inferred from homology"/>
<evidence type="ECO:0000313" key="7">
    <source>
        <dbReference type="EMBL" id="MPY33167.1"/>
    </source>
</evidence>
<evidence type="ECO:0000313" key="8">
    <source>
        <dbReference type="Proteomes" id="UP000325849"/>
    </source>
</evidence>
<dbReference type="EMBL" id="VJZD01000067">
    <property type="protein sequence ID" value="MPY33167.1"/>
    <property type="molecule type" value="Genomic_DNA"/>
</dbReference>
<dbReference type="PANTHER" id="PTHR19857">
    <property type="entry name" value="MITOCHONDRIAL DIVISION PROTEIN 1-RELATED"/>
    <property type="match status" value="1"/>
</dbReference>
<dbReference type="PANTHER" id="PTHR19857:SF19">
    <property type="entry name" value="26S PROTEASOME REGULATORY SUBUNIT RPN14"/>
    <property type="match status" value="1"/>
</dbReference>
<feature type="compositionally biased region" description="Basic and acidic residues" evidence="5">
    <location>
        <begin position="721"/>
        <end position="742"/>
    </location>
</feature>
<evidence type="ECO:0000256" key="3">
    <source>
        <dbReference type="ARBA" id="ARBA00022942"/>
    </source>
</evidence>
<dbReference type="InterPro" id="IPR015943">
    <property type="entry name" value="WD40/YVTN_repeat-like_dom_sf"/>
</dbReference>
<dbReference type="InterPro" id="IPR011047">
    <property type="entry name" value="Quinoprotein_ADH-like_sf"/>
</dbReference>
<keyword evidence="2" id="KW-0677">Repeat</keyword>
<keyword evidence="3" id="KW-0647">Proteasome</keyword>
<dbReference type="OrthoDB" id="218695at2"/>
<keyword evidence="8" id="KW-1185">Reference proteome</keyword>
<dbReference type="InterPro" id="IPR051179">
    <property type="entry name" value="WD_repeat_multifunction"/>
</dbReference>
<dbReference type="PROSITE" id="PS50837">
    <property type="entry name" value="NACHT"/>
    <property type="match status" value="1"/>
</dbReference>
<dbReference type="SMART" id="SM00320">
    <property type="entry name" value="WD40"/>
    <property type="match status" value="8"/>
</dbReference>
<dbReference type="Gene3D" id="3.40.50.1460">
    <property type="match status" value="1"/>
</dbReference>
<dbReference type="GO" id="GO:0006508">
    <property type="term" value="P:proteolysis"/>
    <property type="evidence" value="ECO:0007669"/>
    <property type="project" value="InterPro"/>
</dbReference>
<feature type="region of interest" description="Disordered" evidence="5">
    <location>
        <begin position="721"/>
        <end position="745"/>
    </location>
</feature>
<dbReference type="InterPro" id="IPR001680">
    <property type="entry name" value="WD40_rpt"/>
</dbReference>
<comment type="similarity">
    <text evidence="4">Belongs to the WD repeat PAAF1/RPN14 family.</text>
</comment>